<accession>A0A0W7X9Z6</accession>
<feature type="compositionally biased region" description="Low complexity" evidence="1">
    <location>
        <begin position="1"/>
        <end position="29"/>
    </location>
</feature>
<dbReference type="OrthoDB" id="4546967at2"/>
<feature type="compositionally biased region" description="Pro residues" evidence="1">
    <location>
        <begin position="87"/>
        <end position="96"/>
    </location>
</feature>
<name>A0A0W7X9Z6_9ACTN</name>
<reference evidence="2 3" key="1">
    <citation type="submission" date="2015-12" db="EMBL/GenBank/DDBJ databases">
        <title>Draft genome sequence of Streptomyces silvensis ATCC 53525, a producer of novel hormone antagonists.</title>
        <authorList>
            <person name="Johnston C.W."/>
            <person name="Li Y."/>
            <person name="Magarvey N.A."/>
        </authorList>
    </citation>
    <scope>NUCLEOTIDE SEQUENCE [LARGE SCALE GENOMIC DNA]</scope>
    <source>
        <strain evidence="2 3">ATCC 53525</strain>
    </source>
</reference>
<feature type="compositionally biased region" description="Low complexity" evidence="1">
    <location>
        <begin position="37"/>
        <end position="49"/>
    </location>
</feature>
<evidence type="ECO:0000313" key="3">
    <source>
        <dbReference type="Proteomes" id="UP000054804"/>
    </source>
</evidence>
<feature type="compositionally biased region" description="Basic and acidic residues" evidence="1">
    <location>
        <begin position="65"/>
        <end position="78"/>
    </location>
</feature>
<proteinExistence type="predicted"/>
<protein>
    <submittedName>
        <fullName evidence="2">Uncharacterized protein</fullName>
    </submittedName>
</protein>
<dbReference type="Proteomes" id="UP000054804">
    <property type="component" value="Unassembled WGS sequence"/>
</dbReference>
<feature type="region of interest" description="Disordered" evidence="1">
    <location>
        <begin position="1"/>
        <end position="105"/>
    </location>
</feature>
<organism evidence="2 3">
    <name type="scientific">Streptomyces silvensis</name>
    <dbReference type="NCBI Taxonomy" id="1765722"/>
    <lineage>
        <taxon>Bacteria</taxon>
        <taxon>Bacillati</taxon>
        <taxon>Actinomycetota</taxon>
        <taxon>Actinomycetes</taxon>
        <taxon>Kitasatosporales</taxon>
        <taxon>Streptomycetaceae</taxon>
        <taxon>Streptomyces</taxon>
    </lineage>
</organism>
<dbReference type="RefSeq" id="WP_058846088.1">
    <property type="nucleotide sequence ID" value="NZ_LOCL01000026.1"/>
</dbReference>
<sequence length="234" mass="23892">MSTPTTAPAPAQTPASDPQAPAAASTASTPPQPQAPAVPQAPQQSTAPQGEPQDVASLPEWAQKLIRDTRAEAADYRTRAQQAAPQQPTPQAPAAPPAAEAPEGDVTRLPKWAQQALADSGAAARRAAVQAAVIQAAPTVGADVARLLDSASFTAAVAQLDPADTAAVTEAIKNAVTAQPYLAAVPQTAPKGGADFSNPGPGAVTAEQFAAMPYAERTELFQTDPDTYRRLANH</sequence>
<dbReference type="EMBL" id="LOCL01000026">
    <property type="protein sequence ID" value="KUF19584.1"/>
    <property type="molecule type" value="Genomic_DNA"/>
</dbReference>
<dbReference type="STRING" id="1765722.AT728_04215"/>
<dbReference type="AlphaFoldDB" id="A0A0W7X9Z6"/>
<evidence type="ECO:0000256" key="1">
    <source>
        <dbReference type="SAM" id="MobiDB-lite"/>
    </source>
</evidence>
<comment type="caution">
    <text evidence="2">The sequence shown here is derived from an EMBL/GenBank/DDBJ whole genome shotgun (WGS) entry which is preliminary data.</text>
</comment>
<gene>
    <name evidence="2" type="ORF">AT728_04215</name>
</gene>
<evidence type="ECO:0000313" key="2">
    <source>
        <dbReference type="EMBL" id="KUF19584.1"/>
    </source>
</evidence>
<keyword evidence="3" id="KW-1185">Reference proteome</keyword>